<dbReference type="Gene3D" id="3.40.50.1820">
    <property type="entry name" value="alpha/beta hydrolase"/>
    <property type="match status" value="1"/>
</dbReference>
<dbReference type="HOGENOM" id="CLU_026209_10_1_6"/>
<reference evidence="2 3" key="1">
    <citation type="journal article" date="2010" name="Stand. Genomic Sci.">
        <title>Complete genome sequence of Ferrimonas balearica type strain (PAT).</title>
        <authorList>
            <person name="Nolan M."/>
            <person name="Sikorski J."/>
            <person name="Davenport K."/>
            <person name="Lucas S."/>
            <person name="Glavina Del Rio T."/>
            <person name="Tice H."/>
            <person name="Cheng J."/>
            <person name="Goodwin L."/>
            <person name="Pitluck S."/>
            <person name="Liolios K."/>
            <person name="Ivanova N."/>
            <person name="Mavromatis K."/>
            <person name="Ovchinnikova G."/>
            <person name="Pati A."/>
            <person name="Chen A."/>
            <person name="Palaniappan K."/>
            <person name="Land M."/>
            <person name="Hauser L."/>
            <person name="Chang Y."/>
            <person name="Jeffries C."/>
            <person name="Tapia R."/>
            <person name="Brettin T."/>
            <person name="Detter J."/>
            <person name="Han C."/>
            <person name="Yasawong M."/>
            <person name="Rohde M."/>
            <person name="Tindall B."/>
            <person name="Goker M."/>
            <person name="Woyke T."/>
            <person name="Bristow J."/>
            <person name="Eisen J."/>
            <person name="Markowitz V."/>
            <person name="Hugenholtz P."/>
            <person name="Kyrpides N."/>
            <person name="Klenk H."/>
            <person name="Lapidus A."/>
        </authorList>
    </citation>
    <scope>NUCLEOTIDE SEQUENCE [LARGE SCALE GENOMIC DNA]</scope>
    <source>
        <strain evidence="3">DSM 9799 / CCM 4581 / KCTC 23876 / PAT</strain>
    </source>
</reference>
<dbReference type="PANTHER" id="PTHR11614">
    <property type="entry name" value="PHOSPHOLIPASE-RELATED"/>
    <property type="match status" value="1"/>
</dbReference>
<dbReference type="eggNOG" id="COG2267">
    <property type="taxonomic scope" value="Bacteria"/>
</dbReference>
<dbReference type="EC" id="3.1.1.5" evidence="2"/>
<dbReference type="InterPro" id="IPR029058">
    <property type="entry name" value="AB_hydrolase_fold"/>
</dbReference>
<dbReference type="AlphaFoldDB" id="E1SR13"/>
<dbReference type="GO" id="GO:0004622">
    <property type="term" value="F:phosphatidylcholine lysophospholipase activity"/>
    <property type="evidence" value="ECO:0007669"/>
    <property type="project" value="UniProtKB-EC"/>
</dbReference>
<feature type="domain" description="Serine aminopeptidase S33" evidence="1">
    <location>
        <begin position="32"/>
        <end position="281"/>
    </location>
</feature>
<evidence type="ECO:0000313" key="3">
    <source>
        <dbReference type="Proteomes" id="UP000006683"/>
    </source>
</evidence>
<dbReference type="EMBL" id="CP002209">
    <property type="protein sequence ID" value="ADN77943.1"/>
    <property type="molecule type" value="Genomic_DNA"/>
</dbReference>
<dbReference type="Pfam" id="PF12146">
    <property type="entry name" value="Hydrolase_4"/>
    <property type="match status" value="1"/>
</dbReference>
<dbReference type="ESTHER" id="ferbd-e1sr13">
    <property type="family name" value="Monoglyceridelipase_lysophospholip"/>
</dbReference>
<dbReference type="GeneID" id="67183944"/>
<dbReference type="RefSeq" id="WP_013347248.1">
    <property type="nucleotide sequence ID" value="NC_014541.1"/>
</dbReference>
<sequence>MSVDSLWQQVEQGQFAGVDGVAVHYAILRHPNERGAVALCTGRVETYLKYAELVAELYGAGFTLYLWDHRGQGLSGRMLDNPHIGHVRRFDDYIEDFHRFYQQHIAPAGHRYRALLGHSMGGAIATAYLQRYPEHFQAAALSAPMYGIRLPVAKAILQPLVSLLASLTPGRYVPGGHDYEPVRFEENELTGDAGRYQSFRALYEAQPQLQLGDPSLNWLKEALQQVDHLAVAEVTVPILVMQAGQDSIVDNAAQCAFCARQPQHQLIRYDGARHEILIEQDPIRSAAITASMQWWERHGAAAPSTVSTANQAAVAR</sequence>
<organism evidence="2 3">
    <name type="scientific">Ferrimonas balearica (strain DSM 9799 / CCM 4581 / KCTC 23876 / PAT)</name>
    <dbReference type="NCBI Taxonomy" id="550540"/>
    <lineage>
        <taxon>Bacteria</taxon>
        <taxon>Pseudomonadati</taxon>
        <taxon>Pseudomonadota</taxon>
        <taxon>Gammaproteobacteria</taxon>
        <taxon>Alteromonadales</taxon>
        <taxon>Ferrimonadaceae</taxon>
        <taxon>Ferrimonas</taxon>
    </lineage>
</organism>
<dbReference type="KEGG" id="fbl:Fbal_3750"/>
<keyword evidence="3" id="KW-1185">Reference proteome</keyword>
<evidence type="ECO:0000259" key="1">
    <source>
        <dbReference type="Pfam" id="PF12146"/>
    </source>
</evidence>
<protein>
    <submittedName>
        <fullName evidence="2">Lysophospholipase</fullName>
        <ecNumber evidence="2">3.1.1.5</ecNumber>
    </submittedName>
</protein>
<dbReference type="STRING" id="550540.Fbal_3750"/>
<dbReference type="SUPFAM" id="SSF53474">
    <property type="entry name" value="alpha/beta-Hydrolases"/>
    <property type="match status" value="1"/>
</dbReference>
<evidence type="ECO:0000313" key="2">
    <source>
        <dbReference type="EMBL" id="ADN77943.1"/>
    </source>
</evidence>
<gene>
    <name evidence="2" type="ordered locus">Fbal_3750</name>
</gene>
<accession>E1SR13</accession>
<dbReference type="OrthoDB" id="9788260at2"/>
<proteinExistence type="predicted"/>
<name>E1SR13_FERBD</name>
<keyword evidence="2" id="KW-0378">Hydrolase</keyword>
<dbReference type="Proteomes" id="UP000006683">
    <property type="component" value="Chromosome"/>
</dbReference>
<dbReference type="InterPro" id="IPR022742">
    <property type="entry name" value="Hydrolase_4"/>
</dbReference>
<dbReference type="InterPro" id="IPR051044">
    <property type="entry name" value="MAG_DAG_Lipase"/>
</dbReference>